<dbReference type="RefSeq" id="WP_096491127.1">
    <property type="nucleotide sequence ID" value="NZ_CP023445.1"/>
</dbReference>
<name>A0A290YZC9_9PSEU</name>
<sequence>MSGWGEVPLVCTCGRTGRRPRRIELFELLDGAWTGEHCGALADGPTLPDAQHPEDVLPGGGHSRVFQRPGGAVWRGRCPTCSATGDRRGSVTLPVDALTALLDRWELAGGGRLDLFDMAHRPERLHAVVGHRG</sequence>
<dbReference type="KEGG" id="apre:CNX65_01315"/>
<dbReference type="EMBL" id="CP023445">
    <property type="protein sequence ID" value="ATE52093.1"/>
    <property type="molecule type" value="Genomic_DNA"/>
</dbReference>
<reference evidence="1" key="1">
    <citation type="submission" date="2017-09" db="EMBL/GenBank/DDBJ databases">
        <title>Complete Genome Sequence of ansamitocin-producing Bacterium Actinosynnema pretiosum X47.</title>
        <authorList>
            <person name="Cao G."/>
            <person name="Zong G."/>
            <person name="Zhong C."/>
            <person name="Fu J."/>
        </authorList>
    </citation>
    <scope>NUCLEOTIDE SEQUENCE [LARGE SCALE GENOMIC DNA]</scope>
    <source>
        <strain evidence="1">X47</strain>
    </source>
</reference>
<proteinExistence type="predicted"/>
<evidence type="ECO:0000313" key="2">
    <source>
        <dbReference type="Proteomes" id="UP000218505"/>
    </source>
</evidence>
<gene>
    <name evidence="1" type="ORF">CNX65_01315</name>
</gene>
<protein>
    <submittedName>
        <fullName evidence="1">Uncharacterized protein</fullName>
    </submittedName>
</protein>
<keyword evidence="2" id="KW-1185">Reference proteome</keyword>
<accession>A0A290YZC9</accession>
<evidence type="ECO:0000313" key="1">
    <source>
        <dbReference type="EMBL" id="ATE52093.1"/>
    </source>
</evidence>
<organism evidence="1 2">
    <name type="scientific">Actinosynnema pretiosum</name>
    <dbReference type="NCBI Taxonomy" id="42197"/>
    <lineage>
        <taxon>Bacteria</taxon>
        <taxon>Bacillati</taxon>
        <taxon>Actinomycetota</taxon>
        <taxon>Actinomycetes</taxon>
        <taxon>Pseudonocardiales</taxon>
        <taxon>Pseudonocardiaceae</taxon>
        <taxon>Actinosynnema</taxon>
    </lineage>
</organism>
<dbReference type="AlphaFoldDB" id="A0A290YZC9"/>
<dbReference type="Proteomes" id="UP000218505">
    <property type="component" value="Chromosome"/>
</dbReference>